<dbReference type="AlphaFoldDB" id="A0A1J5P6M0"/>
<dbReference type="SUPFAM" id="SSF55008">
    <property type="entry name" value="HMA, heavy metal-associated domain"/>
    <property type="match status" value="1"/>
</dbReference>
<protein>
    <submittedName>
        <fullName evidence="2">Copper chaperone CopZ</fullName>
    </submittedName>
</protein>
<reference evidence="2" key="1">
    <citation type="submission" date="2016-10" db="EMBL/GenBank/DDBJ databases">
        <title>Sequence of Gallionella enrichment culture.</title>
        <authorList>
            <person name="Poehlein A."/>
            <person name="Muehling M."/>
            <person name="Daniel R."/>
        </authorList>
    </citation>
    <scope>NUCLEOTIDE SEQUENCE</scope>
</reference>
<feature type="domain" description="HMA" evidence="1">
    <location>
        <begin position="1"/>
        <end position="63"/>
    </location>
</feature>
<name>A0A1J5P6M0_9ZZZZ</name>
<proteinExistence type="predicted"/>
<dbReference type="InterPro" id="IPR036163">
    <property type="entry name" value="HMA_dom_sf"/>
</dbReference>
<dbReference type="EMBL" id="MLJW01006311">
    <property type="protein sequence ID" value="OIQ66858.1"/>
    <property type="molecule type" value="Genomic_DNA"/>
</dbReference>
<dbReference type="GO" id="GO:0046872">
    <property type="term" value="F:metal ion binding"/>
    <property type="evidence" value="ECO:0007669"/>
    <property type="project" value="InterPro"/>
</dbReference>
<dbReference type="InterPro" id="IPR006121">
    <property type="entry name" value="HMA_dom"/>
</dbReference>
<organism evidence="2">
    <name type="scientific">mine drainage metagenome</name>
    <dbReference type="NCBI Taxonomy" id="410659"/>
    <lineage>
        <taxon>unclassified sequences</taxon>
        <taxon>metagenomes</taxon>
        <taxon>ecological metagenomes</taxon>
    </lineage>
</organism>
<comment type="caution">
    <text evidence="2">The sequence shown here is derived from an EMBL/GenBank/DDBJ whole genome shotgun (WGS) entry which is preliminary data.</text>
</comment>
<accession>A0A1J5P6M0</accession>
<sequence>MVKLKVSGMTCGHCVQAVTKAVHGVAPGVPVEIDRESGQVAVAASVDRNRLVAAIAEAGFDAE</sequence>
<gene>
    <name evidence="2" type="primary">copZ_6</name>
    <name evidence="2" type="ORF">GALL_515690</name>
</gene>
<dbReference type="CDD" id="cd00371">
    <property type="entry name" value="HMA"/>
    <property type="match status" value="1"/>
</dbReference>
<evidence type="ECO:0000313" key="2">
    <source>
        <dbReference type="EMBL" id="OIQ66858.1"/>
    </source>
</evidence>
<dbReference type="Pfam" id="PF00403">
    <property type="entry name" value="HMA"/>
    <property type="match status" value="1"/>
</dbReference>
<dbReference type="Gene3D" id="3.30.70.100">
    <property type="match status" value="1"/>
</dbReference>
<dbReference type="PROSITE" id="PS50846">
    <property type="entry name" value="HMA_2"/>
    <property type="match status" value="1"/>
</dbReference>
<evidence type="ECO:0000259" key="1">
    <source>
        <dbReference type="PROSITE" id="PS50846"/>
    </source>
</evidence>